<protein>
    <submittedName>
        <fullName evidence="1">Uncharacterized protein</fullName>
    </submittedName>
</protein>
<organism evidence="1 2">
    <name type="scientific">Pseudomonas chlororaphis</name>
    <dbReference type="NCBI Taxonomy" id="587753"/>
    <lineage>
        <taxon>Bacteria</taxon>
        <taxon>Pseudomonadati</taxon>
        <taxon>Pseudomonadota</taxon>
        <taxon>Gammaproteobacteria</taxon>
        <taxon>Pseudomonadales</taxon>
        <taxon>Pseudomonadaceae</taxon>
        <taxon>Pseudomonas</taxon>
    </lineage>
</organism>
<proteinExistence type="predicted"/>
<evidence type="ECO:0000313" key="1">
    <source>
        <dbReference type="EMBL" id="AZE51569.1"/>
    </source>
</evidence>
<accession>A0A3G7TZ16</accession>
<evidence type="ECO:0000313" key="2">
    <source>
        <dbReference type="Proteomes" id="UP000268048"/>
    </source>
</evidence>
<dbReference type="AlphaFoldDB" id="A0A3G7TZ16"/>
<dbReference type="EMBL" id="CP027753">
    <property type="protein sequence ID" value="AZE51569.1"/>
    <property type="molecule type" value="Genomic_DNA"/>
</dbReference>
<name>A0A3G7TZ16_9PSED</name>
<sequence>MAFSSSLRERIGPMRRLRKWAVRDATAARSTICRRLDRYREVYLPKVH</sequence>
<gene>
    <name evidence="1" type="ORF">C4K04_5940</name>
</gene>
<reference evidence="1 2" key="1">
    <citation type="submission" date="2018-03" db="EMBL/GenBank/DDBJ databases">
        <title>Diversity of phytobeneficial traits revealed by whole-genome analysis of worldwide-isolated phenazine-producing Pseudomonas spp.</title>
        <authorList>
            <person name="Biessy A."/>
            <person name="Novinscak A."/>
            <person name="Blom J."/>
            <person name="Leger G."/>
            <person name="Thomashow L.S."/>
            <person name="Cazorla F.M."/>
            <person name="Josic D."/>
            <person name="Filion M."/>
        </authorList>
    </citation>
    <scope>NUCLEOTIDE SEQUENCE [LARGE SCALE GENOMIC DNA]</scope>
    <source>
        <strain evidence="1 2">B25</strain>
    </source>
</reference>
<dbReference type="Proteomes" id="UP000268048">
    <property type="component" value="Chromosome"/>
</dbReference>